<evidence type="ECO:0000259" key="5">
    <source>
        <dbReference type="Pfam" id="PF05118"/>
    </source>
</evidence>
<dbReference type="PANTHER" id="PTHR46332:SF5">
    <property type="entry name" value="ASPARTATE BETA-HYDROXYLASE DOMAIN CONTAINING 2"/>
    <property type="match status" value="1"/>
</dbReference>
<sequence>MAPPQYKRRQIVSHSVALTAVALASLTRASAFSPLVHERTHVNNNITPDVPSSTLLHASRGFGGGSGASSSKKKASPSRGKSGRADLLSTLNDEDSKKKESKSFSRTFVKSDQEQLLNDLAAKSANTIIGRAVARSPQYNTPKMDPFWQMLPSLIATKFPTATDEGLKRVAGMVEHSLGVGKLDDDVVQDPWRPHLELHAYMPGLGETQPFLDPNQLELCKQLSENYDVIAKEYEVLLENRFDRKGKDRFQSVTSMNYDAGWKTMVLFYNGHRIKDFPYKLCPVTTRILESVPLAGRIAGFNRQQPDSGIPVHSDGNNMWLTTQMGIKVPPSVTNDKGETVPSAHIRVGPETRHWEQGQCLLYDTTYEHETYNKHPTEERVVLHVDFFNTLKMTKLEIEVLQYIYDMREQFMKAEGVAKVGAQVL</sequence>
<feature type="compositionally biased region" description="Polar residues" evidence="4">
    <location>
        <begin position="43"/>
        <end position="56"/>
    </location>
</feature>
<dbReference type="OMA" id="FYNGHRI"/>
<name>B8C6K4_THAPS</name>
<dbReference type="Pfam" id="PF05118">
    <property type="entry name" value="Asp_Arg_Hydrox"/>
    <property type="match status" value="1"/>
</dbReference>
<dbReference type="Proteomes" id="UP000001449">
    <property type="component" value="Chromosome 8"/>
</dbReference>
<evidence type="ECO:0000256" key="4">
    <source>
        <dbReference type="SAM" id="MobiDB-lite"/>
    </source>
</evidence>
<feature type="compositionally biased region" description="Basic and acidic residues" evidence="4">
    <location>
        <begin position="94"/>
        <end position="106"/>
    </location>
</feature>
<dbReference type="InterPro" id="IPR051821">
    <property type="entry name" value="Asp/Asn_beta-hydroxylase"/>
</dbReference>
<dbReference type="EMBL" id="CM000644">
    <property type="protein sequence ID" value="EED90821.1"/>
    <property type="molecule type" value="Genomic_DNA"/>
</dbReference>
<gene>
    <name evidence="6" type="ORF">THAPSDRAFT_7458</name>
</gene>
<evidence type="ECO:0000256" key="2">
    <source>
        <dbReference type="ARBA" id="ARBA00022964"/>
    </source>
</evidence>
<proteinExistence type="inferred from homology"/>
<dbReference type="Gene3D" id="2.60.120.330">
    <property type="entry name" value="B-lactam Antibiotic, Isopenicillin N Synthase, Chain"/>
    <property type="match status" value="1"/>
</dbReference>
<dbReference type="PANTHER" id="PTHR46332">
    <property type="entry name" value="ASPARTATE BETA-HYDROXYLASE DOMAIN-CONTAINING PROTEIN 2"/>
    <property type="match status" value="1"/>
</dbReference>
<dbReference type="HOGENOM" id="CLU_716611_0_0_1"/>
<keyword evidence="2" id="KW-0223">Dioxygenase</keyword>
<dbReference type="InterPro" id="IPR027443">
    <property type="entry name" value="IPNS-like_sf"/>
</dbReference>
<evidence type="ECO:0000313" key="6">
    <source>
        <dbReference type="EMBL" id="EED90821.1"/>
    </source>
</evidence>
<evidence type="ECO:0000256" key="3">
    <source>
        <dbReference type="ARBA" id="ARBA00023002"/>
    </source>
</evidence>
<evidence type="ECO:0000313" key="7">
    <source>
        <dbReference type="Proteomes" id="UP000001449"/>
    </source>
</evidence>
<dbReference type="STRING" id="35128.B8C6K4"/>
<dbReference type="eggNOG" id="ENOG502SD50">
    <property type="taxonomic scope" value="Eukaryota"/>
</dbReference>
<accession>B8C6K4</accession>
<dbReference type="PaxDb" id="35128-Thaps7458"/>
<reference evidence="6 7" key="1">
    <citation type="journal article" date="2004" name="Science">
        <title>The genome of the diatom Thalassiosira pseudonana: ecology, evolution, and metabolism.</title>
        <authorList>
            <person name="Armbrust E.V."/>
            <person name="Berges J.A."/>
            <person name="Bowler C."/>
            <person name="Green B.R."/>
            <person name="Martinez D."/>
            <person name="Putnam N.H."/>
            <person name="Zhou S."/>
            <person name="Allen A.E."/>
            <person name="Apt K.E."/>
            <person name="Bechner M."/>
            <person name="Brzezinski M.A."/>
            <person name="Chaal B.K."/>
            <person name="Chiovitti A."/>
            <person name="Davis A.K."/>
            <person name="Demarest M.S."/>
            <person name="Detter J.C."/>
            <person name="Glavina T."/>
            <person name="Goodstein D."/>
            <person name="Hadi M.Z."/>
            <person name="Hellsten U."/>
            <person name="Hildebrand M."/>
            <person name="Jenkins B.D."/>
            <person name="Jurka J."/>
            <person name="Kapitonov V.V."/>
            <person name="Kroger N."/>
            <person name="Lau W.W."/>
            <person name="Lane T.W."/>
            <person name="Larimer F.W."/>
            <person name="Lippmeier J.C."/>
            <person name="Lucas S."/>
            <person name="Medina M."/>
            <person name="Montsant A."/>
            <person name="Obornik M."/>
            <person name="Parker M.S."/>
            <person name="Palenik B."/>
            <person name="Pazour G.J."/>
            <person name="Richardson P.M."/>
            <person name="Rynearson T.A."/>
            <person name="Saito M.A."/>
            <person name="Schwartz D.C."/>
            <person name="Thamatrakoln K."/>
            <person name="Valentin K."/>
            <person name="Vardi A."/>
            <person name="Wilkerson F.P."/>
            <person name="Rokhsar D.S."/>
        </authorList>
    </citation>
    <scope>NUCLEOTIDE SEQUENCE [LARGE SCALE GENOMIC DNA]</scope>
    <source>
        <strain evidence="6 7">CCMP1335</strain>
    </source>
</reference>
<protein>
    <recommendedName>
        <fullName evidence="5">Aspartyl/asparaginy/proline hydroxylase domain-containing protein</fullName>
    </recommendedName>
</protein>
<dbReference type="AlphaFoldDB" id="B8C6K4"/>
<dbReference type="GO" id="GO:0051213">
    <property type="term" value="F:dioxygenase activity"/>
    <property type="evidence" value="ECO:0007669"/>
    <property type="project" value="UniProtKB-KW"/>
</dbReference>
<dbReference type="InterPro" id="IPR007803">
    <property type="entry name" value="Asp/Arg/Pro-Hydrxlase"/>
</dbReference>
<dbReference type="SUPFAM" id="SSF51197">
    <property type="entry name" value="Clavaminate synthase-like"/>
    <property type="match status" value="1"/>
</dbReference>
<reference evidence="6 7" key="2">
    <citation type="journal article" date="2008" name="Nature">
        <title>The Phaeodactylum genome reveals the evolutionary history of diatom genomes.</title>
        <authorList>
            <person name="Bowler C."/>
            <person name="Allen A.E."/>
            <person name="Badger J.H."/>
            <person name="Grimwood J."/>
            <person name="Jabbari K."/>
            <person name="Kuo A."/>
            <person name="Maheswari U."/>
            <person name="Martens C."/>
            <person name="Maumus F."/>
            <person name="Otillar R.P."/>
            <person name="Rayko E."/>
            <person name="Salamov A."/>
            <person name="Vandepoele K."/>
            <person name="Beszteri B."/>
            <person name="Gruber A."/>
            <person name="Heijde M."/>
            <person name="Katinka M."/>
            <person name="Mock T."/>
            <person name="Valentin K."/>
            <person name="Verret F."/>
            <person name="Berges J.A."/>
            <person name="Brownlee C."/>
            <person name="Cadoret J.P."/>
            <person name="Chiovitti A."/>
            <person name="Choi C.J."/>
            <person name="Coesel S."/>
            <person name="De Martino A."/>
            <person name="Detter J.C."/>
            <person name="Durkin C."/>
            <person name="Falciatore A."/>
            <person name="Fournet J."/>
            <person name="Haruta M."/>
            <person name="Huysman M.J."/>
            <person name="Jenkins B.D."/>
            <person name="Jiroutova K."/>
            <person name="Jorgensen R.E."/>
            <person name="Joubert Y."/>
            <person name="Kaplan A."/>
            <person name="Kroger N."/>
            <person name="Kroth P.G."/>
            <person name="La Roche J."/>
            <person name="Lindquist E."/>
            <person name="Lommer M."/>
            <person name="Martin-Jezequel V."/>
            <person name="Lopez P.J."/>
            <person name="Lucas S."/>
            <person name="Mangogna M."/>
            <person name="McGinnis K."/>
            <person name="Medlin L.K."/>
            <person name="Montsant A."/>
            <person name="Oudot-Le Secq M.P."/>
            <person name="Napoli C."/>
            <person name="Obornik M."/>
            <person name="Parker M.S."/>
            <person name="Petit J.L."/>
            <person name="Porcel B.M."/>
            <person name="Poulsen N."/>
            <person name="Robison M."/>
            <person name="Rychlewski L."/>
            <person name="Rynearson T.A."/>
            <person name="Schmutz J."/>
            <person name="Shapiro H."/>
            <person name="Siaut M."/>
            <person name="Stanley M."/>
            <person name="Sussman M.R."/>
            <person name="Taylor A.R."/>
            <person name="Vardi A."/>
            <person name="von Dassow P."/>
            <person name="Vyverman W."/>
            <person name="Willis A."/>
            <person name="Wyrwicz L.S."/>
            <person name="Rokhsar D.S."/>
            <person name="Weissenbach J."/>
            <person name="Armbrust E.V."/>
            <person name="Green B.R."/>
            <person name="Van de Peer Y."/>
            <person name="Grigoriev I.V."/>
        </authorList>
    </citation>
    <scope>NUCLEOTIDE SEQUENCE [LARGE SCALE GENOMIC DNA]</scope>
    <source>
        <strain evidence="6 7">CCMP1335</strain>
    </source>
</reference>
<organism evidence="6 7">
    <name type="scientific">Thalassiosira pseudonana</name>
    <name type="common">Marine diatom</name>
    <name type="synonym">Cyclotella nana</name>
    <dbReference type="NCBI Taxonomy" id="35128"/>
    <lineage>
        <taxon>Eukaryota</taxon>
        <taxon>Sar</taxon>
        <taxon>Stramenopiles</taxon>
        <taxon>Ochrophyta</taxon>
        <taxon>Bacillariophyta</taxon>
        <taxon>Coscinodiscophyceae</taxon>
        <taxon>Thalassiosirophycidae</taxon>
        <taxon>Thalassiosirales</taxon>
        <taxon>Thalassiosiraceae</taxon>
        <taxon>Thalassiosira</taxon>
    </lineage>
</organism>
<dbReference type="InParanoid" id="B8C6K4"/>
<dbReference type="GeneID" id="7443478"/>
<feature type="domain" description="Aspartyl/asparaginy/proline hydroxylase" evidence="5">
    <location>
        <begin position="225"/>
        <end position="388"/>
    </location>
</feature>
<dbReference type="RefSeq" id="XP_002291970.1">
    <property type="nucleotide sequence ID" value="XM_002291934.1"/>
</dbReference>
<keyword evidence="7" id="KW-1185">Reference proteome</keyword>
<dbReference type="KEGG" id="tps:THAPSDRAFT_7458"/>
<keyword evidence="3" id="KW-0560">Oxidoreductase</keyword>
<feature type="region of interest" description="Disordered" evidence="4">
    <location>
        <begin position="43"/>
        <end position="106"/>
    </location>
</feature>
<evidence type="ECO:0000256" key="1">
    <source>
        <dbReference type="ARBA" id="ARBA00007730"/>
    </source>
</evidence>
<comment type="similarity">
    <text evidence="1">Belongs to the aspartyl/asparaginyl beta-hydroxylase family.</text>
</comment>